<dbReference type="InterPro" id="IPR020610">
    <property type="entry name" value="Thiolase_AS"/>
</dbReference>
<dbReference type="VEuPathDB" id="FungiDB:BDV34DRAFT_184017"/>
<keyword evidence="1" id="KW-1133">Transmembrane helix</keyword>
<reference evidence="2 3" key="1">
    <citation type="submission" date="2019-04" db="EMBL/GenBank/DDBJ databases">
        <title>Fungal friends and foes A comparative genomics study of 23 Aspergillus species from section Flavi.</title>
        <authorList>
            <consortium name="DOE Joint Genome Institute"/>
            <person name="Kjaerbolling I."/>
            <person name="Vesth T.C."/>
            <person name="Frisvad J.C."/>
            <person name="Nybo J.L."/>
            <person name="Theobald S."/>
            <person name="Kildgaard S."/>
            <person name="Petersen T.I."/>
            <person name="Kuo A."/>
            <person name="Sato A."/>
            <person name="Lyhne E.K."/>
            <person name="Kogle M.E."/>
            <person name="Wiebenga A."/>
            <person name="Kun R.S."/>
            <person name="Lubbers R.J."/>
            <person name="Makela M.R."/>
            <person name="Barry K."/>
            <person name="Chovatia M."/>
            <person name="Clum A."/>
            <person name="Daum C."/>
            <person name="Haridas S."/>
            <person name="He G."/>
            <person name="LaButti K."/>
            <person name="Lipzen A."/>
            <person name="Mondo S."/>
            <person name="Pangilinan J."/>
            <person name="Riley R."/>
            <person name="Salamov A."/>
            <person name="Simmons B.A."/>
            <person name="Magnuson J.K."/>
            <person name="Henrissat B."/>
            <person name="Mortensen U.H."/>
            <person name="Larsen T.O."/>
            <person name="De vries R.P."/>
            <person name="Grigoriev I.V."/>
            <person name="Machida M."/>
            <person name="Baker S.E."/>
            <person name="Andersen M.R."/>
        </authorList>
    </citation>
    <scope>NUCLEOTIDE SEQUENCE [LARGE SCALE GENOMIC DNA]</scope>
    <source>
        <strain evidence="2 3">CBS 117618</strain>
    </source>
</reference>
<name>A0A5N6E6H2_ASPPA</name>
<keyword evidence="1" id="KW-0472">Membrane</keyword>
<evidence type="ECO:0000256" key="1">
    <source>
        <dbReference type="SAM" id="Phobius"/>
    </source>
</evidence>
<organism evidence="2 3">
    <name type="scientific">Aspergillus parasiticus</name>
    <dbReference type="NCBI Taxonomy" id="5067"/>
    <lineage>
        <taxon>Eukaryota</taxon>
        <taxon>Fungi</taxon>
        <taxon>Dikarya</taxon>
        <taxon>Ascomycota</taxon>
        <taxon>Pezizomycotina</taxon>
        <taxon>Eurotiomycetes</taxon>
        <taxon>Eurotiomycetidae</taxon>
        <taxon>Eurotiales</taxon>
        <taxon>Aspergillaceae</taxon>
        <taxon>Aspergillus</taxon>
        <taxon>Aspergillus subgen. Circumdati</taxon>
    </lineage>
</organism>
<accession>A0A5N6E6H2</accession>
<protein>
    <submittedName>
        <fullName evidence="2">Uncharacterized protein</fullName>
    </submittedName>
</protein>
<feature type="transmembrane region" description="Helical" evidence="1">
    <location>
        <begin position="79"/>
        <end position="97"/>
    </location>
</feature>
<gene>
    <name evidence="2" type="ORF">BDV34DRAFT_184017</name>
</gene>
<keyword evidence="1" id="KW-0812">Transmembrane</keyword>
<dbReference type="GO" id="GO:0016747">
    <property type="term" value="F:acyltransferase activity, transferring groups other than amino-acyl groups"/>
    <property type="evidence" value="ECO:0007669"/>
    <property type="project" value="InterPro"/>
</dbReference>
<dbReference type="PROSITE" id="PS00099">
    <property type="entry name" value="THIOLASE_3"/>
    <property type="match status" value="1"/>
</dbReference>
<dbReference type="AlphaFoldDB" id="A0A5N6E6H2"/>
<sequence>MAVLEQCRRRFAAAFATCILIVTDWSQHGLARLRSLSAQPLPALRLHYHGWFIFLACPPPLLFLLTLTSSGYSDCVRGYGLVSLCVGQGVGSASVILH</sequence>
<feature type="transmembrane region" description="Helical" evidence="1">
    <location>
        <begin position="48"/>
        <end position="67"/>
    </location>
</feature>
<dbReference type="Proteomes" id="UP000326532">
    <property type="component" value="Unassembled WGS sequence"/>
</dbReference>
<evidence type="ECO:0000313" key="2">
    <source>
        <dbReference type="EMBL" id="KAB8212454.1"/>
    </source>
</evidence>
<keyword evidence="3" id="KW-1185">Reference proteome</keyword>
<evidence type="ECO:0000313" key="3">
    <source>
        <dbReference type="Proteomes" id="UP000326532"/>
    </source>
</evidence>
<proteinExistence type="predicted"/>
<dbReference type="EMBL" id="ML734936">
    <property type="protein sequence ID" value="KAB8212454.1"/>
    <property type="molecule type" value="Genomic_DNA"/>
</dbReference>